<evidence type="ECO:0000256" key="1">
    <source>
        <dbReference type="ARBA" id="ARBA00004141"/>
    </source>
</evidence>
<dbReference type="Proteomes" id="UP000663882">
    <property type="component" value="Unassembled WGS sequence"/>
</dbReference>
<dbReference type="PRINTS" id="PR01078">
    <property type="entry name" value="AMINACHANNEL"/>
</dbReference>
<protein>
    <submittedName>
        <fullName evidence="14">Uncharacterized protein</fullName>
    </submittedName>
</protein>
<evidence type="ECO:0000256" key="4">
    <source>
        <dbReference type="ARBA" id="ARBA00022692"/>
    </source>
</evidence>
<keyword evidence="7 11" id="KW-0406">Ion transport</keyword>
<keyword evidence="4 11" id="KW-0812">Transmembrane</keyword>
<dbReference type="GO" id="GO:0005886">
    <property type="term" value="C:plasma membrane"/>
    <property type="evidence" value="ECO:0007669"/>
    <property type="project" value="TreeGrafter"/>
</dbReference>
<dbReference type="GO" id="GO:0015280">
    <property type="term" value="F:ligand-gated sodium channel activity"/>
    <property type="evidence" value="ECO:0007669"/>
    <property type="project" value="TreeGrafter"/>
</dbReference>
<dbReference type="EMBL" id="CAJNOO010004053">
    <property type="protein sequence ID" value="CAF1366469.1"/>
    <property type="molecule type" value="Genomic_DNA"/>
</dbReference>
<evidence type="ECO:0000313" key="13">
    <source>
        <dbReference type="EMBL" id="CAF1366469.1"/>
    </source>
</evidence>
<organism evidence="14 16">
    <name type="scientific">Rotaria sordida</name>
    <dbReference type="NCBI Taxonomy" id="392033"/>
    <lineage>
        <taxon>Eukaryota</taxon>
        <taxon>Metazoa</taxon>
        <taxon>Spiralia</taxon>
        <taxon>Gnathifera</taxon>
        <taxon>Rotifera</taxon>
        <taxon>Eurotatoria</taxon>
        <taxon>Bdelloidea</taxon>
        <taxon>Philodinida</taxon>
        <taxon>Philodinidae</taxon>
        <taxon>Rotaria</taxon>
    </lineage>
</organism>
<proteinExistence type="inferred from homology"/>
<evidence type="ECO:0000256" key="10">
    <source>
        <dbReference type="ARBA" id="ARBA00023303"/>
    </source>
</evidence>
<comment type="subcellular location">
    <subcellularLocation>
        <location evidence="1">Membrane</location>
        <topology evidence="1">Multi-pass membrane protein</topology>
    </subcellularLocation>
</comment>
<evidence type="ECO:0000256" key="6">
    <source>
        <dbReference type="ARBA" id="ARBA00023053"/>
    </source>
</evidence>
<dbReference type="Gene3D" id="2.60.470.10">
    <property type="entry name" value="Acid-sensing ion channels like domains"/>
    <property type="match status" value="1"/>
</dbReference>
<reference evidence="14" key="1">
    <citation type="submission" date="2021-02" db="EMBL/GenBank/DDBJ databases">
        <authorList>
            <person name="Nowell W R."/>
        </authorList>
    </citation>
    <scope>NUCLEOTIDE SEQUENCE</scope>
</reference>
<name>A0A815SF85_9BILA</name>
<keyword evidence="8 12" id="KW-0472">Membrane</keyword>
<evidence type="ECO:0000256" key="2">
    <source>
        <dbReference type="ARBA" id="ARBA00022448"/>
    </source>
</evidence>
<evidence type="ECO:0000256" key="5">
    <source>
        <dbReference type="ARBA" id="ARBA00022989"/>
    </source>
</evidence>
<gene>
    <name evidence="15" type="ORF">FNK824_LOCUS20118</name>
    <name evidence="13" type="ORF">RFH988_LOCUS33106</name>
    <name evidence="14" type="ORF">SEV965_LOCUS35599</name>
</gene>
<evidence type="ECO:0000256" key="9">
    <source>
        <dbReference type="ARBA" id="ARBA00023201"/>
    </source>
</evidence>
<keyword evidence="3 11" id="KW-0894">Sodium channel</keyword>
<evidence type="ECO:0000313" key="14">
    <source>
        <dbReference type="EMBL" id="CAF1491469.1"/>
    </source>
</evidence>
<dbReference type="Pfam" id="PF00858">
    <property type="entry name" value="ASC"/>
    <property type="match status" value="1"/>
</dbReference>
<evidence type="ECO:0000313" key="15">
    <source>
        <dbReference type="EMBL" id="CAF3892185.1"/>
    </source>
</evidence>
<accession>A0A815SF85</accession>
<dbReference type="Proteomes" id="UP000663874">
    <property type="component" value="Unassembled WGS sequence"/>
</dbReference>
<keyword evidence="6" id="KW-0915">Sodium</keyword>
<sequence>MTSPRIVDAFTIHPNKAEPLQEKQNRQSRRSIIREFGLNTTAHGLPGIARSRSTHNCLFWSFSTVIFTGITLYFVIESIRAYFDYLTQTNVDVVIEWPQYFPAFSICNISPIRFDKFIEPFLNYLKAHNLTNVTDNSSISSYQSLFIGDFLQFTFNSNNSLTEYLYPLNSMLIQCKYNGFNCTAADFVEFISPSYGFCYTFNAKVKNRTVRSLTENGGYGKLELRLYAHTHQYVRFLTDSVGMVGMIHDNAQMPLIDIAGLPFGSGRKHKLCFTKRSYSILPSPYSHCTDQVSFAMQALFNSSGNADYGYSQLTCITLCMQTYV</sequence>
<dbReference type="AlphaFoldDB" id="A0A815SF85"/>
<comment type="similarity">
    <text evidence="11">Belongs to the amiloride-sensitive sodium channel (TC 1.A.6) family.</text>
</comment>
<keyword evidence="5 12" id="KW-1133">Transmembrane helix</keyword>
<feature type="transmembrane region" description="Helical" evidence="12">
    <location>
        <begin position="57"/>
        <end position="76"/>
    </location>
</feature>
<evidence type="ECO:0000256" key="8">
    <source>
        <dbReference type="ARBA" id="ARBA00023136"/>
    </source>
</evidence>
<dbReference type="EMBL" id="CAJNOU010005897">
    <property type="protein sequence ID" value="CAF1491469.1"/>
    <property type="molecule type" value="Genomic_DNA"/>
</dbReference>
<evidence type="ECO:0000256" key="7">
    <source>
        <dbReference type="ARBA" id="ARBA00023065"/>
    </source>
</evidence>
<dbReference type="PANTHER" id="PTHR11690">
    <property type="entry name" value="AMILORIDE-SENSITIVE SODIUM CHANNEL-RELATED"/>
    <property type="match status" value="1"/>
</dbReference>
<keyword evidence="9 11" id="KW-0739">Sodium transport</keyword>
<dbReference type="EMBL" id="CAJOBE010003636">
    <property type="protein sequence ID" value="CAF3892185.1"/>
    <property type="molecule type" value="Genomic_DNA"/>
</dbReference>
<evidence type="ECO:0000256" key="12">
    <source>
        <dbReference type="SAM" id="Phobius"/>
    </source>
</evidence>
<dbReference type="InterPro" id="IPR001873">
    <property type="entry name" value="ENaC"/>
</dbReference>
<keyword evidence="2 11" id="KW-0813">Transport</keyword>
<dbReference type="OrthoDB" id="6021021at2759"/>
<comment type="caution">
    <text evidence="14">The sequence shown here is derived from an EMBL/GenBank/DDBJ whole genome shotgun (WGS) entry which is preliminary data.</text>
</comment>
<dbReference type="PANTHER" id="PTHR11690:SF248">
    <property type="entry name" value="PICKPOCKET 17, ISOFORM A"/>
    <property type="match status" value="1"/>
</dbReference>
<evidence type="ECO:0000313" key="16">
    <source>
        <dbReference type="Proteomes" id="UP000663889"/>
    </source>
</evidence>
<dbReference type="Proteomes" id="UP000663889">
    <property type="component" value="Unassembled WGS sequence"/>
</dbReference>
<evidence type="ECO:0000256" key="3">
    <source>
        <dbReference type="ARBA" id="ARBA00022461"/>
    </source>
</evidence>
<keyword evidence="10 11" id="KW-0407">Ion channel</keyword>
<evidence type="ECO:0000256" key="11">
    <source>
        <dbReference type="RuleBase" id="RU000679"/>
    </source>
</evidence>